<dbReference type="InterPro" id="IPR050426">
    <property type="entry name" value="Glycosyltransferase_28"/>
</dbReference>
<sequence>MADIVIAAFGSRGDIMPLTDVGCRLQEAGHRVVLTSNIELDGEVRECGLDARGIDAGLDTDLDPSTDDALRIALQLVRPAGMRRLGHNLLDAIGDVPADVLLLTPFAELAGHPLAEARGIPGLGLRLQPLSATRDFPPSLLGAWSGGGMGNRMAGVAAAQTADRVYGATVDAFRTRLGLPRRSARLLRKARTAAEWPILHGVSPSVVPRPADWRSGLDTVGYWWQRTPESWSPPEELTRFLSDGPSPVFVGFGSLVIPDRERERLMAVVRDALAAAGVRGVVQSGGAGLTVTGDGVLTIGPVPHEWLFTRVAAVVHSCGAGTTAAGLRAGVPAVAVPSPGGDQPFWARRLRDLGVSLATLPRPRLASGPLAAAITAAVTDPGYRERAQRIAQCIAREDGAGQVVSAVERLLDGPAAVRR</sequence>
<dbReference type="Proteomes" id="UP001500635">
    <property type="component" value="Unassembled WGS sequence"/>
</dbReference>
<keyword evidence="3" id="KW-1185">Reference proteome</keyword>
<evidence type="ECO:0000313" key="2">
    <source>
        <dbReference type="EMBL" id="GAA4395373.1"/>
    </source>
</evidence>
<dbReference type="SUPFAM" id="SSF53756">
    <property type="entry name" value="UDP-Glycosyltransferase/glycogen phosphorylase"/>
    <property type="match status" value="1"/>
</dbReference>
<name>A0ABP8JSJ4_9ACTN</name>
<dbReference type="Pfam" id="PF06722">
    <property type="entry name" value="EryCIII-like_C"/>
    <property type="match status" value="1"/>
</dbReference>
<gene>
    <name evidence="2" type="ORF">GCM10023147_28540</name>
</gene>
<dbReference type="PANTHER" id="PTHR48050:SF13">
    <property type="entry name" value="STEROL 3-BETA-GLUCOSYLTRANSFERASE UGT80A2"/>
    <property type="match status" value="1"/>
</dbReference>
<proteinExistence type="predicted"/>
<evidence type="ECO:0000313" key="3">
    <source>
        <dbReference type="Proteomes" id="UP001500635"/>
    </source>
</evidence>
<evidence type="ECO:0000259" key="1">
    <source>
        <dbReference type="Pfam" id="PF06722"/>
    </source>
</evidence>
<dbReference type="PANTHER" id="PTHR48050">
    <property type="entry name" value="STEROL 3-BETA-GLUCOSYLTRANSFERASE"/>
    <property type="match status" value="1"/>
</dbReference>
<accession>A0ABP8JSJ4</accession>
<comment type="caution">
    <text evidence="2">The sequence shown here is derived from an EMBL/GenBank/DDBJ whole genome shotgun (WGS) entry which is preliminary data.</text>
</comment>
<feature type="domain" description="Erythromycin biosynthesis protein CIII-like C-terminal" evidence="1">
    <location>
        <begin position="290"/>
        <end position="408"/>
    </location>
</feature>
<dbReference type="Gene3D" id="3.40.50.2000">
    <property type="entry name" value="Glycogen Phosphorylase B"/>
    <property type="match status" value="2"/>
</dbReference>
<dbReference type="InterPro" id="IPR010610">
    <property type="entry name" value="EryCIII-like_C"/>
</dbReference>
<dbReference type="InterPro" id="IPR002213">
    <property type="entry name" value="UDP_glucos_trans"/>
</dbReference>
<dbReference type="CDD" id="cd03784">
    <property type="entry name" value="GT1_Gtf-like"/>
    <property type="match status" value="1"/>
</dbReference>
<dbReference type="EMBL" id="BAABFR010000042">
    <property type="protein sequence ID" value="GAA4395373.1"/>
    <property type="molecule type" value="Genomic_DNA"/>
</dbReference>
<organism evidence="2 3">
    <name type="scientific">Tsukamurella soli</name>
    <dbReference type="NCBI Taxonomy" id="644556"/>
    <lineage>
        <taxon>Bacteria</taxon>
        <taxon>Bacillati</taxon>
        <taxon>Actinomycetota</taxon>
        <taxon>Actinomycetes</taxon>
        <taxon>Mycobacteriales</taxon>
        <taxon>Tsukamurellaceae</taxon>
        <taxon>Tsukamurella</taxon>
    </lineage>
</organism>
<protein>
    <submittedName>
        <fullName evidence="2">Glycosyltransferase</fullName>
    </submittedName>
</protein>
<reference evidence="3" key="1">
    <citation type="journal article" date="2019" name="Int. J. Syst. Evol. Microbiol.">
        <title>The Global Catalogue of Microorganisms (GCM) 10K type strain sequencing project: providing services to taxonomists for standard genome sequencing and annotation.</title>
        <authorList>
            <consortium name="The Broad Institute Genomics Platform"/>
            <consortium name="The Broad Institute Genome Sequencing Center for Infectious Disease"/>
            <person name="Wu L."/>
            <person name="Ma J."/>
        </authorList>
    </citation>
    <scope>NUCLEOTIDE SEQUENCE [LARGE SCALE GENOMIC DNA]</scope>
    <source>
        <strain evidence="3">JCM 17688</strain>
    </source>
</reference>
<dbReference type="RefSeq" id="WP_344996977.1">
    <property type="nucleotide sequence ID" value="NZ_BAABFR010000042.1"/>
</dbReference>